<dbReference type="Proteomes" id="UP000234328">
    <property type="component" value="Unassembled WGS sequence"/>
</dbReference>
<dbReference type="SUPFAM" id="SSF48452">
    <property type="entry name" value="TPR-like"/>
    <property type="match status" value="2"/>
</dbReference>
<dbReference type="InterPro" id="IPR025137">
    <property type="entry name" value="NfrA_C"/>
</dbReference>
<keyword evidence="4" id="KW-1185">Reference proteome</keyword>
<evidence type="ECO:0000256" key="1">
    <source>
        <dbReference type="SAM" id="MobiDB-lite"/>
    </source>
</evidence>
<dbReference type="EMBL" id="PDNV01000001">
    <property type="protein sequence ID" value="PLC55777.1"/>
    <property type="molecule type" value="Genomic_DNA"/>
</dbReference>
<comment type="caution">
    <text evidence="3">The sequence shown here is derived from an EMBL/GenBank/DDBJ whole genome shotgun (WGS) entry which is preliminary data.</text>
</comment>
<accession>A0A2N4UL78</accession>
<evidence type="ECO:0000259" key="2">
    <source>
        <dbReference type="Pfam" id="PF13283"/>
    </source>
</evidence>
<organism evidence="3 4">
    <name type="scientific">Pollutimonas nitritireducens</name>
    <dbReference type="NCBI Taxonomy" id="2045209"/>
    <lineage>
        <taxon>Bacteria</taxon>
        <taxon>Pseudomonadati</taxon>
        <taxon>Pseudomonadota</taxon>
        <taxon>Betaproteobacteria</taxon>
        <taxon>Burkholderiales</taxon>
        <taxon>Alcaligenaceae</taxon>
        <taxon>Pollutimonas</taxon>
    </lineage>
</organism>
<proteinExistence type="predicted"/>
<dbReference type="SMART" id="SM00028">
    <property type="entry name" value="TPR"/>
    <property type="match status" value="3"/>
</dbReference>
<evidence type="ECO:0000313" key="3">
    <source>
        <dbReference type="EMBL" id="PLC55777.1"/>
    </source>
</evidence>
<dbReference type="AlphaFoldDB" id="A0A2N4UL78"/>
<dbReference type="Gene3D" id="1.25.40.10">
    <property type="entry name" value="Tetratricopeptide repeat domain"/>
    <property type="match status" value="2"/>
</dbReference>
<gene>
    <name evidence="3" type="ORF">CR155_01625</name>
</gene>
<dbReference type="InterPro" id="IPR019734">
    <property type="entry name" value="TPR_rpt"/>
</dbReference>
<dbReference type="InterPro" id="IPR011990">
    <property type="entry name" value="TPR-like_helical_dom_sf"/>
</dbReference>
<reference evidence="3 4" key="1">
    <citation type="submission" date="2017-10" db="EMBL/GenBank/DDBJ databases">
        <title>Two draft genome sequences of Pusillimonas sp. strains isolated from a nitrate- and radionuclide-contaminated groundwater in Russia.</title>
        <authorList>
            <person name="Grouzdev D.S."/>
            <person name="Tourova T.P."/>
            <person name="Goeva M.A."/>
            <person name="Babich T.L."/>
            <person name="Sokolova D.S."/>
            <person name="Abdullin R."/>
            <person name="Poltaraus A.B."/>
            <person name="Toshchakov S.V."/>
            <person name="Nazina T.N."/>
        </authorList>
    </citation>
    <scope>NUCLEOTIDE SEQUENCE [LARGE SCALE GENOMIC DNA]</scope>
    <source>
        <strain evidence="3 4">JR1/69-2-13</strain>
    </source>
</reference>
<name>A0A2N4UL78_9BURK</name>
<protein>
    <recommendedName>
        <fullName evidence="2">Bacteriophage N4 adsorption protein A C-terminal domain-containing protein</fullName>
    </recommendedName>
</protein>
<feature type="domain" description="Bacteriophage N4 adsorption protein A C-terminal" evidence="2">
    <location>
        <begin position="554"/>
        <end position="665"/>
    </location>
</feature>
<evidence type="ECO:0000313" key="4">
    <source>
        <dbReference type="Proteomes" id="UP000234328"/>
    </source>
</evidence>
<sequence length="670" mass="72922">MKRSPFKWTRKAYSGRVTPNPVFLREPFRMRHIAFIFALTAILFNLPQTTTARAAAHKSIAAEKAQRPLSGQAWKHADRGYKAFNSGNFAAAQEATRSAIKLRPDLASLRLLLIYALQKEGRNDQARNEARQAIAAGLSDPALSAVAGSESGNYPSPRDGAHSSKLGSSVSADAAAVRDRQATASAQEAYTAYAQQDYPMALAKAQQAIALAPNDVRWKRLLITTLAAGDDAQAARALALIDDLLASHPGDVELLMQRGYLRQRFGQPTLALKDFRTARATGRAPPSAILDEGYAQASAGDKRGAALTLKEAIDNADAGMFELSSDRRYATRQNIAGLGREWGGYVAIGYRAGRALSSGTGGTPLIQPGDAIFSVAEGYWRPSAFLNTPTRVFEVYGRASNTLYSSASGLAAQTDPCIGPVDTSQRFKSVSGLPSTVGALGLRFTPSTELQLTFGLERQFNSGRATRESGIGAKDCHALNPTKVTASYKTAADSGPWLAYATYAHYEGTELRTDVPSWFTVDSYVQAGYYWQNSSAHIHGRTLENTFEEPGRLYRDRAFVTAEARVGRSFRLDRIVNNLVLFPHVVMAADKYWDKTRIQSDSLGRLDLQGSGASWGAAVGPGVTVRYWFRDDHYNASKSYMDFTVQYRFDVGGGAADRTKGLFFNMLVSY</sequence>
<dbReference type="Pfam" id="PF13283">
    <property type="entry name" value="NfrA_C"/>
    <property type="match status" value="1"/>
</dbReference>
<feature type="region of interest" description="Disordered" evidence="1">
    <location>
        <begin position="146"/>
        <end position="167"/>
    </location>
</feature>